<protein>
    <recommendedName>
        <fullName evidence="2">DUF7704 domain-containing protein</fullName>
    </recommendedName>
</protein>
<dbReference type="eggNOG" id="ENOG502S3HU">
    <property type="taxonomic scope" value="Eukaryota"/>
</dbReference>
<evidence type="ECO:0000259" key="2">
    <source>
        <dbReference type="Pfam" id="PF24803"/>
    </source>
</evidence>
<keyword evidence="1" id="KW-0472">Membrane</keyword>
<dbReference type="InParanoid" id="S8EH89"/>
<reference evidence="3 4" key="1">
    <citation type="journal article" date="2012" name="Science">
        <title>The Paleozoic origin of enzymatic lignin decomposition reconstructed from 31 fungal genomes.</title>
        <authorList>
            <person name="Floudas D."/>
            <person name="Binder M."/>
            <person name="Riley R."/>
            <person name="Barry K."/>
            <person name="Blanchette R.A."/>
            <person name="Henrissat B."/>
            <person name="Martinez A.T."/>
            <person name="Otillar R."/>
            <person name="Spatafora J.W."/>
            <person name="Yadav J.S."/>
            <person name="Aerts A."/>
            <person name="Benoit I."/>
            <person name="Boyd A."/>
            <person name="Carlson A."/>
            <person name="Copeland A."/>
            <person name="Coutinho P.M."/>
            <person name="de Vries R.P."/>
            <person name="Ferreira P."/>
            <person name="Findley K."/>
            <person name="Foster B."/>
            <person name="Gaskell J."/>
            <person name="Glotzer D."/>
            <person name="Gorecki P."/>
            <person name="Heitman J."/>
            <person name="Hesse C."/>
            <person name="Hori C."/>
            <person name="Igarashi K."/>
            <person name="Jurgens J.A."/>
            <person name="Kallen N."/>
            <person name="Kersten P."/>
            <person name="Kohler A."/>
            <person name="Kuees U."/>
            <person name="Kumar T.K.A."/>
            <person name="Kuo A."/>
            <person name="LaButti K."/>
            <person name="Larrondo L.F."/>
            <person name="Lindquist E."/>
            <person name="Ling A."/>
            <person name="Lombard V."/>
            <person name="Lucas S."/>
            <person name="Lundell T."/>
            <person name="Martin R."/>
            <person name="McLaughlin D.J."/>
            <person name="Morgenstern I."/>
            <person name="Morin E."/>
            <person name="Murat C."/>
            <person name="Nagy L.G."/>
            <person name="Nolan M."/>
            <person name="Ohm R.A."/>
            <person name="Patyshakuliyeva A."/>
            <person name="Rokas A."/>
            <person name="Ruiz-Duenas F.J."/>
            <person name="Sabat G."/>
            <person name="Salamov A."/>
            <person name="Samejima M."/>
            <person name="Schmutz J."/>
            <person name="Slot J.C."/>
            <person name="St John F."/>
            <person name="Stenlid J."/>
            <person name="Sun H."/>
            <person name="Sun S."/>
            <person name="Syed K."/>
            <person name="Tsang A."/>
            <person name="Wiebenga A."/>
            <person name="Young D."/>
            <person name="Pisabarro A."/>
            <person name="Eastwood D.C."/>
            <person name="Martin F."/>
            <person name="Cullen D."/>
            <person name="Grigoriev I.V."/>
            <person name="Hibbett D.S."/>
        </authorList>
    </citation>
    <scope>NUCLEOTIDE SEQUENCE</scope>
    <source>
        <strain evidence="4">FP-58527</strain>
    </source>
</reference>
<feature type="transmembrane region" description="Helical" evidence="1">
    <location>
        <begin position="63"/>
        <end position="84"/>
    </location>
</feature>
<gene>
    <name evidence="3" type="ORF">FOMPIDRAFT_1160105</name>
</gene>
<keyword evidence="1" id="KW-0812">Transmembrane</keyword>
<evidence type="ECO:0000313" key="4">
    <source>
        <dbReference type="Proteomes" id="UP000015241"/>
    </source>
</evidence>
<dbReference type="InterPro" id="IPR056121">
    <property type="entry name" value="DUF7704"/>
</dbReference>
<keyword evidence="4" id="KW-1185">Reference proteome</keyword>
<dbReference type="PANTHER" id="PTHR37019:SF1">
    <property type="entry name" value="EXPERA DOMAIN-CONTAINING PROTEIN"/>
    <property type="match status" value="1"/>
</dbReference>
<sequence length="170" mass="18490">MATATTRIPLLYRLFFLYVEPISALVGAYFAALQPADYLAYLAPTPGASAAFVAAAAPPTPTLISLFQLANLYLLFAINEHFVLSSTSDQRVWRRLLVGLLVADFGHLATMIPLAQDKGFYNVFLNIPQWSAMEWGSVGFVYAGASMRMSFLGGLGIPHDADSTHGSKRE</sequence>
<evidence type="ECO:0000256" key="1">
    <source>
        <dbReference type="SAM" id="Phobius"/>
    </source>
</evidence>
<dbReference type="PANTHER" id="PTHR37019">
    <property type="entry name" value="CHROMOSOME 1, WHOLE GENOME SHOTGUN SEQUENCE"/>
    <property type="match status" value="1"/>
</dbReference>
<accession>S8EH89</accession>
<dbReference type="AlphaFoldDB" id="S8EH89"/>
<dbReference type="Pfam" id="PF24803">
    <property type="entry name" value="DUF7704"/>
    <property type="match status" value="1"/>
</dbReference>
<dbReference type="Proteomes" id="UP000015241">
    <property type="component" value="Unassembled WGS sequence"/>
</dbReference>
<dbReference type="HOGENOM" id="CLU_112091_0_0_1"/>
<proteinExistence type="predicted"/>
<organism evidence="3 4">
    <name type="scientific">Fomitopsis schrenkii</name>
    <name type="common">Brown rot fungus</name>
    <dbReference type="NCBI Taxonomy" id="2126942"/>
    <lineage>
        <taxon>Eukaryota</taxon>
        <taxon>Fungi</taxon>
        <taxon>Dikarya</taxon>
        <taxon>Basidiomycota</taxon>
        <taxon>Agaricomycotina</taxon>
        <taxon>Agaricomycetes</taxon>
        <taxon>Polyporales</taxon>
        <taxon>Fomitopsis</taxon>
    </lineage>
</organism>
<keyword evidence="1" id="KW-1133">Transmembrane helix</keyword>
<dbReference type="EMBL" id="KE504134">
    <property type="protein sequence ID" value="EPT02604.1"/>
    <property type="molecule type" value="Genomic_DNA"/>
</dbReference>
<name>S8EH89_FOMSC</name>
<feature type="domain" description="DUF7704" evidence="2">
    <location>
        <begin position="6"/>
        <end position="155"/>
    </location>
</feature>
<feature type="transmembrane region" description="Helical" evidence="1">
    <location>
        <begin position="96"/>
        <end position="115"/>
    </location>
</feature>
<feature type="transmembrane region" description="Helical" evidence="1">
    <location>
        <begin position="12"/>
        <end position="31"/>
    </location>
</feature>
<evidence type="ECO:0000313" key="3">
    <source>
        <dbReference type="EMBL" id="EPT02604.1"/>
    </source>
</evidence>
<dbReference type="OrthoDB" id="5313995at2759"/>